<feature type="domain" description="RNA polymerase sigma factor 70 region 4 type 2" evidence="6">
    <location>
        <begin position="130"/>
        <end position="179"/>
    </location>
</feature>
<evidence type="ECO:0000259" key="5">
    <source>
        <dbReference type="Pfam" id="PF04542"/>
    </source>
</evidence>
<dbReference type="Gene3D" id="1.10.10.10">
    <property type="entry name" value="Winged helix-like DNA-binding domain superfamily/Winged helix DNA-binding domain"/>
    <property type="match status" value="1"/>
</dbReference>
<evidence type="ECO:0000313" key="8">
    <source>
        <dbReference type="Proteomes" id="UP000253606"/>
    </source>
</evidence>
<dbReference type="EMBL" id="CP030840">
    <property type="protein sequence ID" value="AXC10482.1"/>
    <property type="molecule type" value="Genomic_DNA"/>
</dbReference>
<evidence type="ECO:0000256" key="4">
    <source>
        <dbReference type="ARBA" id="ARBA00023163"/>
    </source>
</evidence>
<evidence type="ECO:0000256" key="3">
    <source>
        <dbReference type="ARBA" id="ARBA00023082"/>
    </source>
</evidence>
<accession>A0A2Z5FUR4</accession>
<dbReference type="PANTHER" id="PTHR43133">
    <property type="entry name" value="RNA POLYMERASE ECF-TYPE SIGMA FACTO"/>
    <property type="match status" value="1"/>
</dbReference>
<dbReference type="Pfam" id="PF08281">
    <property type="entry name" value="Sigma70_r4_2"/>
    <property type="match status" value="1"/>
</dbReference>
<reference evidence="7 8" key="1">
    <citation type="journal article" date="2018" name="Front. Microbiol.">
        <title>Hydrolytic Capabilities as a Key to Environmental Success: Chitinolytic and Cellulolytic Acidobacteria From Acidic Sub-arctic Soils and Boreal Peatlands.</title>
        <authorList>
            <person name="Belova S.E."/>
            <person name="Ravin N.V."/>
            <person name="Pankratov T.A."/>
            <person name="Rakitin A.L."/>
            <person name="Ivanova A.A."/>
            <person name="Beletsky A.V."/>
            <person name="Mardanov A.V."/>
            <person name="Sinninghe Damste J.S."/>
            <person name="Dedysh S.N."/>
        </authorList>
    </citation>
    <scope>NUCLEOTIDE SEQUENCE [LARGE SCALE GENOMIC DNA]</scope>
    <source>
        <strain evidence="7 8">SBC82</strain>
    </source>
</reference>
<dbReference type="InterPro" id="IPR013324">
    <property type="entry name" value="RNA_pol_sigma_r3/r4-like"/>
</dbReference>
<keyword evidence="4" id="KW-0804">Transcription</keyword>
<dbReference type="InterPro" id="IPR014284">
    <property type="entry name" value="RNA_pol_sigma-70_dom"/>
</dbReference>
<protein>
    <submittedName>
        <fullName evidence="7">RNA polymerase sigma-54 factor RpoN</fullName>
    </submittedName>
</protein>
<dbReference type="SUPFAM" id="SSF88659">
    <property type="entry name" value="Sigma3 and sigma4 domains of RNA polymerase sigma factors"/>
    <property type="match status" value="1"/>
</dbReference>
<dbReference type="Proteomes" id="UP000253606">
    <property type="component" value="Chromosome"/>
</dbReference>
<dbReference type="InterPro" id="IPR007627">
    <property type="entry name" value="RNA_pol_sigma70_r2"/>
</dbReference>
<proteinExistence type="inferred from homology"/>
<dbReference type="InterPro" id="IPR013325">
    <property type="entry name" value="RNA_pol_sigma_r2"/>
</dbReference>
<dbReference type="PANTHER" id="PTHR43133:SF51">
    <property type="entry name" value="RNA POLYMERASE SIGMA FACTOR"/>
    <property type="match status" value="1"/>
</dbReference>
<dbReference type="CDD" id="cd06171">
    <property type="entry name" value="Sigma70_r4"/>
    <property type="match status" value="1"/>
</dbReference>
<feature type="domain" description="RNA polymerase sigma-70 region 2" evidence="5">
    <location>
        <begin position="21"/>
        <end position="88"/>
    </location>
</feature>
<dbReference type="Pfam" id="PF04542">
    <property type="entry name" value="Sigma70_r2"/>
    <property type="match status" value="1"/>
</dbReference>
<evidence type="ECO:0000313" key="7">
    <source>
        <dbReference type="EMBL" id="AXC10482.1"/>
    </source>
</evidence>
<gene>
    <name evidence="7" type="ORF">ACPOL_1134</name>
</gene>
<dbReference type="NCBIfam" id="TIGR02937">
    <property type="entry name" value="sigma70-ECF"/>
    <property type="match status" value="1"/>
</dbReference>
<dbReference type="GO" id="GO:0003677">
    <property type="term" value="F:DNA binding"/>
    <property type="evidence" value="ECO:0007669"/>
    <property type="project" value="InterPro"/>
</dbReference>
<keyword evidence="3" id="KW-0731">Sigma factor</keyword>
<name>A0A2Z5FUR4_9BACT</name>
<dbReference type="Gene3D" id="1.10.1740.10">
    <property type="match status" value="1"/>
</dbReference>
<comment type="similarity">
    <text evidence="1">Belongs to the sigma-70 factor family. ECF subfamily.</text>
</comment>
<keyword evidence="8" id="KW-1185">Reference proteome</keyword>
<organism evidence="7 8">
    <name type="scientific">Acidisarcina polymorpha</name>
    <dbReference type="NCBI Taxonomy" id="2211140"/>
    <lineage>
        <taxon>Bacteria</taxon>
        <taxon>Pseudomonadati</taxon>
        <taxon>Acidobacteriota</taxon>
        <taxon>Terriglobia</taxon>
        <taxon>Terriglobales</taxon>
        <taxon>Acidobacteriaceae</taxon>
        <taxon>Acidisarcina</taxon>
    </lineage>
</organism>
<evidence type="ECO:0000256" key="2">
    <source>
        <dbReference type="ARBA" id="ARBA00023015"/>
    </source>
</evidence>
<evidence type="ECO:0000256" key="1">
    <source>
        <dbReference type="ARBA" id="ARBA00010641"/>
    </source>
</evidence>
<dbReference type="GO" id="GO:0006352">
    <property type="term" value="P:DNA-templated transcription initiation"/>
    <property type="evidence" value="ECO:0007669"/>
    <property type="project" value="InterPro"/>
</dbReference>
<evidence type="ECO:0000259" key="6">
    <source>
        <dbReference type="Pfam" id="PF08281"/>
    </source>
</evidence>
<dbReference type="InterPro" id="IPR013249">
    <property type="entry name" value="RNA_pol_sigma70_r4_t2"/>
</dbReference>
<keyword evidence="2" id="KW-0805">Transcription regulation</keyword>
<dbReference type="AlphaFoldDB" id="A0A2Z5FUR4"/>
<dbReference type="GO" id="GO:0016987">
    <property type="term" value="F:sigma factor activity"/>
    <property type="evidence" value="ECO:0007669"/>
    <property type="project" value="UniProtKB-KW"/>
</dbReference>
<dbReference type="InterPro" id="IPR039425">
    <property type="entry name" value="RNA_pol_sigma-70-like"/>
</dbReference>
<dbReference type="SUPFAM" id="SSF88946">
    <property type="entry name" value="Sigma2 domain of RNA polymerase sigma factors"/>
    <property type="match status" value="1"/>
</dbReference>
<dbReference type="InterPro" id="IPR036388">
    <property type="entry name" value="WH-like_DNA-bd_sf"/>
</dbReference>
<dbReference type="KEGG" id="abas:ACPOL_1134"/>
<sequence length="205" mass="23624">MDESALIGRICAGEKELFHDLIRPYEKRVYLTVFALLGSQTEAEDAAQEAIIKAYRGLKSFRNEAKFSTWLLSIALNEAKSRLRKSKRIVMESLDEQVESHQGDFAPAFLTDWREIPSEALERSELRSTLQAAVTELPPIYREVFTLRDLEELNVEETAKILGVTTNVVKVRLHRARMLLQKRLVPLLKTSVPSRPGLFRRMLWR</sequence>